<evidence type="ECO:0000256" key="15">
    <source>
        <dbReference type="SAM" id="Coils"/>
    </source>
</evidence>
<feature type="region of interest" description="Disordered" evidence="16">
    <location>
        <begin position="1552"/>
        <end position="1578"/>
    </location>
</feature>
<reference evidence="21" key="2">
    <citation type="submission" date="2024-08" db="UniProtKB">
        <authorList>
            <consortium name="EnsemblMetazoa"/>
        </authorList>
    </citation>
    <scope>IDENTIFICATION</scope>
</reference>
<dbReference type="PROSITE" id="PS01360">
    <property type="entry name" value="ZF_MYND_1"/>
    <property type="match status" value="1"/>
</dbReference>
<dbReference type="GO" id="GO:0005737">
    <property type="term" value="C:cytoplasm"/>
    <property type="evidence" value="ECO:0007669"/>
    <property type="project" value="TreeGrafter"/>
</dbReference>
<feature type="compositionally biased region" description="Polar residues" evidence="16">
    <location>
        <begin position="1115"/>
        <end position="1128"/>
    </location>
</feature>
<feature type="region of interest" description="Disordered" evidence="16">
    <location>
        <begin position="1"/>
        <end position="25"/>
    </location>
</feature>
<evidence type="ECO:0000256" key="12">
    <source>
        <dbReference type="ARBA" id="ARBA00023242"/>
    </source>
</evidence>
<keyword evidence="10 13" id="KW-0103">Bromodomain</keyword>
<evidence type="ECO:0000256" key="3">
    <source>
        <dbReference type="ARBA" id="ARBA00022454"/>
    </source>
</evidence>
<feature type="region of interest" description="Disordered" evidence="16">
    <location>
        <begin position="1166"/>
        <end position="1195"/>
    </location>
</feature>
<feature type="region of interest" description="Disordered" evidence="16">
    <location>
        <begin position="1079"/>
        <end position="1148"/>
    </location>
</feature>
<dbReference type="InterPro" id="IPR044075">
    <property type="entry name" value="PRKCBP1_PHD"/>
</dbReference>
<evidence type="ECO:0000256" key="11">
    <source>
        <dbReference type="ARBA" id="ARBA00023163"/>
    </source>
</evidence>
<keyword evidence="12" id="KW-0539">Nucleus</keyword>
<keyword evidence="5 14" id="KW-0863">Zinc-finger</keyword>
<dbReference type="PROSITE" id="PS50865">
    <property type="entry name" value="ZF_MYND_2"/>
    <property type="match status" value="1"/>
</dbReference>
<feature type="region of interest" description="Disordered" evidence="16">
    <location>
        <begin position="170"/>
        <end position="218"/>
    </location>
</feature>
<dbReference type="InterPro" id="IPR001965">
    <property type="entry name" value="Znf_PHD"/>
</dbReference>
<dbReference type="SUPFAM" id="SSF57903">
    <property type="entry name" value="FYVE/PHD zinc finger"/>
    <property type="match status" value="1"/>
</dbReference>
<evidence type="ECO:0000256" key="13">
    <source>
        <dbReference type="PROSITE-ProRule" id="PRU00035"/>
    </source>
</evidence>
<dbReference type="PANTHER" id="PTHR46453:SF5">
    <property type="entry name" value="PROTEIN KINASE C-BINDING PROTEIN 1 ISOFORM X1"/>
    <property type="match status" value="1"/>
</dbReference>
<dbReference type="PROSITE" id="PS50016">
    <property type="entry name" value="ZF_PHD_2"/>
    <property type="match status" value="1"/>
</dbReference>
<evidence type="ECO:0008006" key="23">
    <source>
        <dbReference type="Google" id="ProtNLM"/>
    </source>
</evidence>
<dbReference type="FunFam" id="6.10.140.2220:FF:000002">
    <property type="entry name" value="Protein kinase C-binding protein 1 isoform C"/>
    <property type="match status" value="1"/>
</dbReference>
<feature type="coiled-coil region" evidence="15">
    <location>
        <begin position="1610"/>
        <end position="1641"/>
    </location>
</feature>
<dbReference type="CDD" id="cd15538">
    <property type="entry name" value="PHD_PRKCBP1"/>
    <property type="match status" value="1"/>
</dbReference>
<dbReference type="SUPFAM" id="SSF47370">
    <property type="entry name" value="Bromodomain"/>
    <property type="match status" value="1"/>
</dbReference>
<keyword evidence="9" id="KW-0805">Transcription regulation</keyword>
<dbReference type="GeneID" id="109537306"/>
<dbReference type="SMART" id="SM00293">
    <property type="entry name" value="PWWP"/>
    <property type="match status" value="1"/>
</dbReference>
<keyword evidence="11" id="KW-0804">Transcription</keyword>
<dbReference type="PROSITE" id="PS50812">
    <property type="entry name" value="PWWP"/>
    <property type="match status" value="1"/>
</dbReference>
<dbReference type="CDD" id="cd20160">
    <property type="entry name" value="PWWP_PRKCBP1"/>
    <property type="match status" value="1"/>
</dbReference>
<dbReference type="InterPro" id="IPR019786">
    <property type="entry name" value="Zinc_finger_PHD-type_CS"/>
</dbReference>
<evidence type="ECO:0000256" key="1">
    <source>
        <dbReference type="ARBA" id="ARBA00004123"/>
    </source>
</evidence>
<protein>
    <recommendedName>
        <fullName evidence="23">Protein kinase C-binding protein 1</fullName>
    </recommendedName>
</protein>
<dbReference type="InterPro" id="IPR001487">
    <property type="entry name" value="Bromodomain"/>
</dbReference>
<evidence type="ECO:0000259" key="19">
    <source>
        <dbReference type="PROSITE" id="PS50812"/>
    </source>
</evidence>
<dbReference type="SMART" id="SM00297">
    <property type="entry name" value="BROMO"/>
    <property type="match status" value="1"/>
</dbReference>
<feature type="compositionally biased region" description="Polar residues" evidence="16">
    <location>
        <begin position="914"/>
        <end position="945"/>
    </location>
</feature>
<dbReference type="Gene3D" id="1.20.920.10">
    <property type="entry name" value="Bromodomain-like"/>
    <property type="match status" value="1"/>
</dbReference>
<evidence type="ECO:0000259" key="20">
    <source>
        <dbReference type="PROSITE" id="PS50865"/>
    </source>
</evidence>
<dbReference type="InterPro" id="IPR000313">
    <property type="entry name" value="PWWP_dom"/>
</dbReference>
<dbReference type="EnsemblMetazoa" id="XM_019903940.1">
    <property type="protein sequence ID" value="XP_019759499.1"/>
    <property type="gene ID" value="LOC109537306"/>
</dbReference>
<evidence type="ECO:0000313" key="21">
    <source>
        <dbReference type="EnsemblMetazoa" id="XP_019759499.1"/>
    </source>
</evidence>
<dbReference type="InterPro" id="IPR057053">
    <property type="entry name" value="MYND_ZMYND11_ZMYD8"/>
</dbReference>
<dbReference type="InterPro" id="IPR036427">
    <property type="entry name" value="Bromodomain-like_sf"/>
</dbReference>
<dbReference type="Pfam" id="PF00855">
    <property type="entry name" value="PWWP"/>
    <property type="match status" value="1"/>
</dbReference>
<keyword evidence="15" id="KW-0175">Coiled coil</keyword>
<dbReference type="GO" id="GO:0005634">
    <property type="term" value="C:nucleus"/>
    <property type="evidence" value="ECO:0007669"/>
    <property type="project" value="UniProtKB-SubCell"/>
</dbReference>
<keyword evidence="7" id="KW-0156">Chromatin regulator</keyword>
<dbReference type="Pfam" id="PF23460">
    <property type="entry name" value="ZMYND8_CC"/>
    <property type="match status" value="1"/>
</dbReference>
<keyword evidence="8" id="KW-0007">Acetylation</keyword>
<dbReference type="Pfam" id="PF00439">
    <property type="entry name" value="Bromodomain"/>
    <property type="match status" value="1"/>
</dbReference>
<dbReference type="InterPro" id="IPR013083">
    <property type="entry name" value="Znf_RING/FYVE/PHD"/>
</dbReference>
<dbReference type="PROSITE" id="PS50014">
    <property type="entry name" value="BROMODOMAIN_2"/>
    <property type="match status" value="1"/>
</dbReference>
<feature type="domain" description="PWWP" evidence="19">
    <location>
        <begin position="428"/>
        <end position="478"/>
    </location>
</feature>
<keyword evidence="3" id="KW-0158">Chromosome</keyword>
<feature type="compositionally biased region" description="Basic and acidic residues" evidence="16">
    <location>
        <begin position="664"/>
        <end position="686"/>
    </location>
</feature>
<evidence type="ECO:0000256" key="7">
    <source>
        <dbReference type="ARBA" id="ARBA00022853"/>
    </source>
</evidence>
<proteinExistence type="predicted"/>
<dbReference type="Proteomes" id="UP000019118">
    <property type="component" value="Unassembled WGS sequence"/>
</dbReference>
<sequence>MSEARGNDQNGGATKEPAFSERDKAMLVQVFAQPCANSDCTKSTSDESSSRTDTSPNSQIEAQCQSVLANTIQNPEGAEIVNNSTSERDNAVAKIDLDEVSSHSRELKSLLALSKEANLDTNIPRKRKSNSVKRKLEGETRLSAGKGFRIQYPVTAEAELEMELHSAERSKMDFQEDDSSSTNLTPPKGFKQKKSGASETSGESIHEDSARKNRKPFIGDLPIFKPNKDIFCWRCHKDSVNICCETCPRSYHQKCLKQTISDPDHWPCPECVSILKAESMNSRSTAMREMTLEHLCSLLKFAAQRMVQCQGSEPFIHAVNDNDFPEYKKYIIQPMNLTLLEKNIKENVYGSTQAFEADAKWILHNSIVFNSYGNCSNGKKYQSKLTSVAKTIIKICKQEMSEIENCPCCYLNANTKKKTWFVEVCPKPHLLVWAKLRGFPYWPGKAMSCKDGMVDVRFFGAHDRAWVPEKECFLYTPKDPNLFRVKRADIEQCVEELELHVENLKAVYDDFNYPLFKTPIDSDNELKQLQMFLPRYKAYFYTTKEQNQGMDAAEVKKEIVDSDSLGEKFQESLNMNMKGMQRKDTKKSLDDEAMEGYGTDDESVTAIDTEMRKTLLKMAQNPDEHQIDQDDTQVADTGGIEQDDFDKEAFKNISLHMRVLLKKSDSEPCSKRPSVDERRPCRRNSESKSNINRSADKISKVNISDDMEVRLGKEKAERVSENISSSNSECSSDVSVDSKKRPVQVDVDNVEFTISPARKLKMVDALMKRFSDGDSGAETASSNTKLIPRNLKKAKRSLVPHEESATEGNSVSSIVMNEDEEKTEITCDEADKITKSFNSPTSKYDGLPVTRTTQKNEDVSKRTVNSCASKKRSRSRTKTSGSKLLPRVSKSEQKIENNPNESVQHESEVADVSIEQQSNKPSDEMQISNNSEAVQQSSEVNTPMLQKTDAKLVSKESKYSSSSEDDDCTILARLVKSNSSVAEGKRYKKKAAGKKTPDSDPDTDEHMANVELSIDKANILNIIHGSLVNADTAIDQAKSDNEECSSKNTDQRQRKKRKASYDSSDGIIESRNKVLKIVPAENVVNQPNDNHQIDDKDECDQSNLKSSKKPDFCRSSPTFSKHNSTHGTSADEAKTHTEPEGGSRGFQDLEAKRKYLSALNILEKGEADAQKPKTHEIRTRSKTEEKRERLRVSKEPQISDNMSKTIEDVAANYSAFHQTESDSAITSKKQGVADASKADGCEIFVKSFAKIGEISKSNLPEASEVRSGLIPTLPSKQRARKSFPHPNYMKPIDKSIQTNTASDQQAALIPVTEIIPRILTKNIESASPTPVQTSTAMAVQQTSKTAAVAPIQQLDSIRPTNGYLILQPQQQDNLVFIPPNQTLSYSSPITNQVMSVTPCLVSSSANTAAIRHLTTPAQIWHPGQNSNLDLMGLNVSRSQNYIPQGETSSKSVTSQIASKTSGECPAIRVVNGMPELSFNGPSIEATAGATSASSRQSENEERNQEVVCGVSERAQAGTESSENGENVEDYEFAALNNAVHENVGRIVNDLIRRPPPKLKPRPPGALSQQFSEGLPSSAGPVTARVNSVAYRLGDYFRGMLIETLKDLGKSNNTEAAIIGLKQEIETLKHKHNVEISEIEKNMTTVLKDIQRTVIEERERVIEETRAASEAEAIKRVEETKLKQWCANCLKEAQFYCCWNTSYCDYPCQQKHWPTHMSKCSQHASQSSQTNSSTIVRPNSQQLILRPANPPSKRGVGKVFTKPIHKVYMNRNMTAPKTVRMQNTATNLLTMMETTPGNFQLVTTNAIIRTGPPAITPIKPANVISVSSINSVNQQQKICTSKPPVRIAPVTGTLDEESD</sequence>
<dbReference type="PANTHER" id="PTHR46453">
    <property type="entry name" value="PROTEIN KINASE C-BINDING PROTEIN 1"/>
    <property type="match status" value="1"/>
</dbReference>
<keyword evidence="4" id="KW-0479">Metal-binding</keyword>
<dbReference type="GO" id="GO:0005694">
    <property type="term" value="C:chromosome"/>
    <property type="evidence" value="ECO:0007669"/>
    <property type="project" value="UniProtKB-SubCell"/>
</dbReference>
<keyword evidence="22" id="KW-1185">Reference proteome</keyword>
<dbReference type="KEGG" id="dpa:109537306"/>
<feature type="compositionally biased region" description="Basic and acidic residues" evidence="16">
    <location>
        <begin position="1039"/>
        <end position="1052"/>
    </location>
</feature>
<feature type="compositionally biased region" description="Basic and acidic residues" evidence="16">
    <location>
        <begin position="823"/>
        <end position="834"/>
    </location>
</feature>
<dbReference type="InterPro" id="IPR019787">
    <property type="entry name" value="Znf_PHD-finger"/>
</dbReference>
<dbReference type="Gene3D" id="2.30.30.140">
    <property type="match status" value="1"/>
</dbReference>
<feature type="compositionally biased region" description="Basic and acidic residues" evidence="16">
    <location>
        <begin position="948"/>
        <end position="958"/>
    </location>
</feature>
<feature type="domain" description="Bromo" evidence="17">
    <location>
        <begin position="307"/>
        <end position="377"/>
    </location>
</feature>
<dbReference type="InterPro" id="IPR002893">
    <property type="entry name" value="Znf_MYND"/>
</dbReference>
<evidence type="ECO:0000256" key="14">
    <source>
        <dbReference type="PROSITE-ProRule" id="PRU00134"/>
    </source>
</evidence>
<feature type="region of interest" description="Disordered" evidence="16">
    <location>
        <begin position="1480"/>
        <end position="1507"/>
    </location>
</feature>
<feature type="region of interest" description="Disordered" evidence="16">
    <location>
        <begin position="1039"/>
        <end position="1065"/>
    </location>
</feature>
<feature type="region of interest" description="Disordered" evidence="16">
    <location>
        <begin position="37"/>
        <end position="59"/>
    </location>
</feature>
<evidence type="ECO:0000313" key="22">
    <source>
        <dbReference type="Proteomes" id="UP000019118"/>
    </source>
</evidence>
<evidence type="ECO:0000256" key="10">
    <source>
        <dbReference type="ARBA" id="ARBA00023117"/>
    </source>
</evidence>
<dbReference type="GO" id="GO:0008270">
    <property type="term" value="F:zinc ion binding"/>
    <property type="evidence" value="ECO:0007669"/>
    <property type="project" value="UniProtKB-KW"/>
</dbReference>
<feature type="region of interest" description="Disordered" evidence="16">
    <location>
        <begin position="821"/>
        <end position="1005"/>
    </location>
</feature>
<feature type="compositionally biased region" description="Basic and acidic residues" evidence="16">
    <location>
        <begin position="1166"/>
        <end position="1194"/>
    </location>
</feature>
<name>A0AAR5PEM2_DENPD</name>
<organism evidence="21 22">
    <name type="scientific">Dendroctonus ponderosae</name>
    <name type="common">Mountain pine beetle</name>
    <dbReference type="NCBI Taxonomy" id="77166"/>
    <lineage>
        <taxon>Eukaryota</taxon>
        <taxon>Metazoa</taxon>
        <taxon>Ecdysozoa</taxon>
        <taxon>Arthropoda</taxon>
        <taxon>Hexapoda</taxon>
        <taxon>Insecta</taxon>
        <taxon>Pterygota</taxon>
        <taxon>Neoptera</taxon>
        <taxon>Endopterygota</taxon>
        <taxon>Coleoptera</taxon>
        <taxon>Polyphaga</taxon>
        <taxon>Cucujiformia</taxon>
        <taxon>Curculionidae</taxon>
        <taxon>Scolytinae</taxon>
        <taxon>Dendroctonus</taxon>
    </lineage>
</organism>
<evidence type="ECO:0000256" key="8">
    <source>
        <dbReference type="ARBA" id="ARBA00022990"/>
    </source>
</evidence>
<evidence type="ECO:0000256" key="16">
    <source>
        <dbReference type="SAM" id="MobiDB-lite"/>
    </source>
</evidence>
<evidence type="ECO:0000256" key="4">
    <source>
        <dbReference type="ARBA" id="ARBA00022723"/>
    </source>
</evidence>
<feature type="domain" description="MYND-type" evidence="20">
    <location>
        <begin position="1685"/>
        <end position="1719"/>
    </location>
</feature>
<dbReference type="SUPFAM" id="SSF63748">
    <property type="entry name" value="Tudor/PWWP/MBT"/>
    <property type="match status" value="1"/>
</dbReference>
<evidence type="ECO:0000259" key="18">
    <source>
        <dbReference type="PROSITE" id="PS50016"/>
    </source>
</evidence>
<dbReference type="InterPro" id="IPR056987">
    <property type="entry name" value="ZMYND8_CC"/>
</dbReference>
<dbReference type="GO" id="GO:0003714">
    <property type="term" value="F:transcription corepressor activity"/>
    <property type="evidence" value="ECO:0007669"/>
    <property type="project" value="TreeGrafter"/>
</dbReference>
<dbReference type="SUPFAM" id="SSF144232">
    <property type="entry name" value="HIT/MYND zinc finger-like"/>
    <property type="match status" value="1"/>
</dbReference>
<dbReference type="InterPro" id="IPR011011">
    <property type="entry name" value="Znf_FYVE_PHD"/>
</dbReference>
<accession>A0AAR5PEM2</accession>
<comment type="subcellular location">
    <subcellularLocation>
        <location evidence="2">Chromosome</location>
    </subcellularLocation>
    <subcellularLocation>
        <location evidence="1">Nucleus</location>
    </subcellularLocation>
</comment>
<dbReference type="InterPro" id="IPR018359">
    <property type="entry name" value="Bromodomain_CS"/>
</dbReference>
<feature type="region of interest" description="Disordered" evidence="16">
    <location>
        <begin position="664"/>
        <end position="695"/>
    </location>
</feature>
<feature type="domain" description="PHD-type" evidence="18">
    <location>
        <begin position="229"/>
        <end position="274"/>
    </location>
</feature>
<dbReference type="PROSITE" id="PS01359">
    <property type="entry name" value="ZF_PHD_1"/>
    <property type="match status" value="1"/>
</dbReference>
<reference evidence="22" key="1">
    <citation type="journal article" date="2013" name="Genome Biol.">
        <title>Draft genome of the mountain pine beetle, Dendroctonus ponderosae Hopkins, a major forest pest.</title>
        <authorList>
            <person name="Keeling C.I."/>
            <person name="Yuen M.M."/>
            <person name="Liao N.Y."/>
            <person name="Docking T.R."/>
            <person name="Chan S.K."/>
            <person name="Taylor G.A."/>
            <person name="Palmquist D.L."/>
            <person name="Jackman S.D."/>
            <person name="Nguyen A."/>
            <person name="Li M."/>
            <person name="Henderson H."/>
            <person name="Janes J.K."/>
            <person name="Zhao Y."/>
            <person name="Pandoh P."/>
            <person name="Moore R."/>
            <person name="Sperling F.A."/>
            <person name="Huber D.P."/>
            <person name="Birol I."/>
            <person name="Jones S.J."/>
            <person name="Bohlmann J."/>
        </authorList>
    </citation>
    <scope>NUCLEOTIDE SEQUENCE</scope>
</reference>
<dbReference type="Pfam" id="PF24324">
    <property type="entry name" value="MYND_ZMYND11_ZMYD8"/>
    <property type="match status" value="1"/>
</dbReference>
<dbReference type="SMART" id="SM00249">
    <property type="entry name" value="PHD"/>
    <property type="match status" value="1"/>
</dbReference>
<dbReference type="GO" id="GO:0140006">
    <property type="term" value="F:histone H3 reader activity"/>
    <property type="evidence" value="ECO:0007669"/>
    <property type="project" value="UniProtKB-ARBA"/>
</dbReference>
<feature type="compositionally biased region" description="Basic and acidic residues" evidence="16">
    <location>
        <begin position="1129"/>
        <end position="1148"/>
    </location>
</feature>
<evidence type="ECO:0000256" key="2">
    <source>
        <dbReference type="ARBA" id="ARBA00004286"/>
    </source>
</evidence>
<evidence type="ECO:0000256" key="6">
    <source>
        <dbReference type="ARBA" id="ARBA00022833"/>
    </source>
</evidence>
<evidence type="ECO:0000256" key="5">
    <source>
        <dbReference type="ARBA" id="ARBA00022771"/>
    </source>
</evidence>
<dbReference type="Gene3D" id="3.30.40.10">
    <property type="entry name" value="Zinc/RING finger domain, C3HC4 (zinc finger)"/>
    <property type="match status" value="1"/>
</dbReference>
<dbReference type="PROSITE" id="PS00633">
    <property type="entry name" value="BROMODOMAIN_1"/>
    <property type="match status" value="1"/>
</dbReference>
<keyword evidence="6" id="KW-0862">Zinc</keyword>
<dbReference type="CTD" id="23613"/>
<evidence type="ECO:0000256" key="9">
    <source>
        <dbReference type="ARBA" id="ARBA00023015"/>
    </source>
</evidence>
<evidence type="ECO:0000259" key="17">
    <source>
        <dbReference type="PROSITE" id="PS50014"/>
    </source>
</evidence>